<organism evidence="3">
    <name type="scientific">Firmicutes phage HS17</name>
    <dbReference type="NCBI Taxonomy" id="3056395"/>
    <lineage>
        <taxon>Viruses</taxon>
    </lineage>
</organism>
<evidence type="ECO:0000259" key="2">
    <source>
        <dbReference type="Pfam" id="PF20441"/>
    </source>
</evidence>
<sequence>MVKKSPALSKRIKPLVAELTCEINDGIYKPVGRDSDTLDGLNVHGATMDEIHAWTDKNLYDVIVDGTSAREQPLILITTTAGTVRENVYDDIYDEADRTINGYFDPDGYKDERSLFLVYELDDRKTWRDEETWMQANPGLGTIKKTDALRDKVNKAKANSKLVKNLLTKDFDIPETTGEAWLTFETIDNRETFDMADLKPRYCIAGIDLSATTDLTCATIVFKVPEDETTYVKQMYWLPSDLIEVRSHEDKIPYDVWEDRGLLRRSGTNKVDYKDITKWLLEVQNEMDCYIYRIGYDRWSAQYLVDELEQTFGKITVPVAQGAKTFSNPMKRLESDLKAKKVNYNNNPITKWNLSNAAIKTDTNDNIALCKTSNPRRRIDGVASLMDALIVFEDNQEEYLALI</sequence>
<feature type="domain" description="Terminase large subunit-like ATPase" evidence="1">
    <location>
        <begin position="13"/>
        <end position="96"/>
    </location>
</feature>
<dbReference type="InterPro" id="IPR046462">
    <property type="entry name" value="TerL_nuclease"/>
</dbReference>
<dbReference type="PANTHER" id="PTHR41287">
    <property type="match status" value="1"/>
</dbReference>
<accession>A0AA49X363</accession>
<dbReference type="PANTHER" id="PTHR41287:SF1">
    <property type="entry name" value="PROTEIN YMFN"/>
    <property type="match status" value="1"/>
</dbReference>
<protein>
    <submittedName>
        <fullName evidence="3">Large terminase</fullName>
    </submittedName>
</protein>
<dbReference type="InterPro" id="IPR005021">
    <property type="entry name" value="Terminase_largesu-like"/>
</dbReference>
<feature type="domain" description="Terminase large subunit-like endonuclease" evidence="2">
    <location>
        <begin position="117"/>
        <end position="392"/>
    </location>
</feature>
<dbReference type="Pfam" id="PF20441">
    <property type="entry name" value="TerL_nuclease"/>
    <property type="match status" value="1"/>
</dbReference>
<dbReference type="Gene3D" id="3.40.50.300">
    <property type="entry name" value="P-loop containing nucleotide triphosphate hydrolases"/>
    <property type="match status" value="1"/>
</dbReference>
<dbReference type="EMBL" id="OQ890323">
    <property type="protein sequence ID" value="WLJ26172.1"/>
    <property type="molecule type" value="Genomic_DNA"/>
</dbReference>
<dbReference type="GO" id="GO:0004519">
    <property type="term" value="F:endonuclease activity"/>
    <property type="evidence" value="ECO:0007669"/>
    <property type="project" value="InterPro"/>
</dbReference>
<evidence type="ECO:0000259" key="1">
    <source>
        <dbReference type="Pfam" id="PF03354"/>
    </source>
</evidence>
<dbReference type="InterPro" id="IPR046461">
    <property type="entry name" value="TerL_ATPase"/>
</dbReference>
<dbReference type="Pfam" id="PF03354">
    <property type="entry name" value="TerL_ATPase"/>
    <property type="match status" value="1"/>
</dbReference>
<proteinExistence type="predicted"/>
<dbReference type="InterPro" id="IPR027417">
    <property type="entry name" value="P-loop_NTPase"/>
</dbReference>
<evidence type="ECO:0000313" key="3">
    <source>
        <dbReference type="EMBL" id="WLJ26172.1"/>
    </source>
</evidence>
<name>A0AA49X363_9VIRU</name>
<reference evidence="3" key="1">
    <citation type="submission" date="2023-04" db="EMBL/GenBank/DDBJ databases">
        <title>The human skin virome in hidradenitis suppurativa patients.</title>
        <authorList>
            <person name="Jansen D."/>
        </authorList>
    </citation>
    <scope>NUCLEOTIDE SEQUENCE</scope>
    <source>
        <strain evidence="3">VC4_HSPhageB</strain>
    </source>
</reference>